<dbReference type="GO" id="GO:0004488">
    <property type="term" value="F:methylenetetrahydrofolate dehydrogenase (NADP+) activity"/>
    <property type="evidence" value="ECO:0007669"/>
    <property type="project" value="UniProtKB-EC"/>
</dbReference>
<evidence type="ECO:0000256" key="9">
    <source>
        <dbReference type="ARBA" id="ARBA00023167"/>
    </source>
</evidence>
<keyword evidence="4 11" id="KW-0658">Purine biosynthesis</keyword>
<reference evidence="14 15" key="1">
    <citation type="submission" date="2023-07" db="EMBL/GenBank/DDBJ databases">
        <title>Sequencing the genomes of 1000 actinobacteria strains.</title>
        <authorList>
            <person name="Klenk H.-P."/>
        </authorList>
    </citation>
    <scope>NUCLEOTIDE SEQUENCE [LARGE SCALE GENOMIC DNA]</scope>
    <source>
        <strain evidence="14 15">DSM 15539</strain>
    </source>
</reference>
<evidence type="ECO:0000256" key="7">
    <source>
        <dbReference type="ARBA" id="ARBA00023002"/>
    </source>
</evidence>
<comment type="pathway">
    <text evidence="1 11">One-carbon metabolism; tetrahydrofolate interconversion.</text>
</comment>
<evidence type="ECO:0000256" key="11">
    <source>
        <dbReference type="HAMAP-Rule" id="MF_01576"/>
    </source>
</evidence>
<comment type="caution">
    <text evidence="11">Lacks conserved residue(s) required for the propagation of feature annotation.</text>
</comment>
<dbReference type="SUPFAM" id="SSF53223">
    <property type="entry name" value="Aminoacid dehydrogenase-like, N-terminal domain"/>
    <property type="match status" value="1"/>
</dbReference>
<keyword evidence="3 11" id="KW-0028">Amino-acid biosynthesis</keyword>
<feature type="binding site" evidence="11">
    <location>
        <position position="237"/>
    </location>
    <ligand>
        <name>NADP(+)</name>
        <dbReference type="ChEBI" id="CHEBI:58349"/>
    </ligand>
</feature>
<evidence type="ECO:0000256" key="8">
    <source>
        <dbReference type="ARBA" id="ARBA00023102"/>
    </source>
</evidence>
<dbReference type="Gene3D" id="3.40.50.720">
    <property type="entry name" value="NAD(P)-binding Rossmann-like Domain"/>
    <property type="match status" value="1"/>
</dbReference>
<dbReference type="InterPro" id="IPR020630">
    <property type="entry name" value="THF_DH/CycHdrlase_cat_dom"/>
</dbReference>
<dbReference type="EC" id="3.5.4.9" evidence="11"/>
<dbReference type="InterPro" id="IPR000672">
    <property type="entry name" value="THF_DH/CycHdrlase"/>
</dbReference>
<dbReference type="Pfam" id="PF02882">
    <property type="entry name" value="THF_DHG_CYH_C"/>
    <property type="match status" value="1"/>
</dbReference>
<comment type="subunit">
    <text evidence="11">Homodimer.</text>
</comment>
<feature type="domain" description="Tetrahydrofolate dehydrogenase/cyclohydrolase NAD(P)-binding" evidence="13">
    <location>
        <begin position="143"/>
        <end position="291"/>
    </location>
</feature>
<dbReference type="HAMAP" id="MF_01576">
    <property type="entry name" value="THF_DHG_CYH"/>
    <property type="match status" value="1"/>
</dbReference>
<evidence type="ECO:0000313" key="14">
    <source>
        <dbReference type="EMBL" id="MDR6938634.1"/>
    </source>
</evidence>
<evidence type="ECO:0000256" key="2">
    <source>
        <dbReference type="ARBA" id="ARBA00022563"/>
    </source>
</evidence>
<keyword evidence="8 11" id="KW-0368">Histidine biosynthesis</keyword>
<keyword evidence="2 11" id="KW-0554">One-carbon metabolism</keyword>
<evidence type="ECO:0000256" key="10">
    <source>
        <dbReference type="ARBA" id="ARBA00023268"/>
    </source>
</evidence>
<dbReference type="PANTHER" id="PTHR48099">
    <property type="entry name" value="C-1-TETRAHYDROFOLATE SYNTHASE, CYTOPLASMIC-RELATED"/>
    <property type="match status" value="1"/>
</dbReference>
<evidence type="ECO:0000256" key="1">
    <source>
        <dbReference type="ARBA" id="ARBA00004777"/>
    </source>
</evidence>
<protein>
    <recommendedName>
        <fullName evidence="11">Bifunctional protein FolD</fullName>
    </recommendedName>
    <domain>
        <recommendedName>
            <fullName evidence="11">Methylenetetrahydrofolate dehydrogenase</fullName>
            <ecNumber evidence="11">1.5.1.5</ecNumber>
        </recommendedName>
    </domain>
    <domain>
        <recommendedName>
            <fullName evidence="11">Methenyltetrahydrofolate cyclohydrolase</fullName>
            <ecNumber evidence="11">3.5.4.9</ecNumber>
        </recommendedName>
    </domain>
</protein>
<name>A0ABU1SZS9_9ACTO</name>
<sequence length="308" mass="32343">MTAKILDGKSVAAQIKSELAQQVAALKKKGITPGLGTIMVGDDPGSQIYVAGKHRDCAEIGISSLRIDLPARATQDDIIAAVHEFNSAPECTGFIVQLPLPAGINQDQILAAILPEKDADGLHPANLGKLVLSVKGALNTPVPCTPRGVIELGRRGGFDWQGKNVCIVGRGITVGRSLSLLLTRADVNATVDICHSATKNLAEHTLRADAVVMAVGHKYLLQPAMIQPGAAVFDVGVSRGINPATGKAKIYGDIDPAVSEVAGYFTPNPGGVGPMTRAMLLQNIVETAHRQLSQNNSEMRKINADCDV</sequence>
<dbReference type="EMBL" id="JAVDUJ010000001">
    <property type="protein sequence ID" value="MDR6938634.1"/>
    <property type="molecule type" value="Genomic_DNA"/>
</dbReference>
<evidence type="ECO:0000259" key="13">
    <source>
        <dbReference type="Pfam" id="PF02882"/>
    </source>
</evidence>
<dbReference type="PANTHER" id="PTHR48099:SF5">
    <property type="entry name" value="C-1-TETRAHYDROFOLATE SYNTHASE, CYTOPLASMIC"/>
    <property type="match status" value="1"/>
</dbReference>
<feature type="binding site" evidence="11">
    <location>
        <begin position="169"/>
        <end position="171"/>
    </location>
    <ligand>
        <name>NADP(+)</name>
        <dbReference type="ChEBI" id="CHEBI:58349"/>
    </ligand>
</feature>
<dbReference type="Proteomes" id="UP001266099">
    <property type="component" value="Unassembled WGS sequence"/>
</dbReference>
<proteinExistence type="inferred from homology"/>
<evidence type="ECO:0000313" key="15">
    <source>
        <dbReference type="Proteomes" id="UP001266099"/>
    </source>
</evidence>
<dbReference type="PRINTS" id="PR00085">
    <property type="entry name" value="THFDHDRGNASE"/>
</dbReference>
<dbReference type="Gene3D" id="3.40.50.10860">
    <property type="entry name" value="Leucine Dehydrogenase, chain A, domain 1"/>
    <property type="match status" value="1"/>
</dbReference>
<comment type="catalytic activity">
    <reaction evidence="11">
        <text>(6R)-5,10-methylene-5,6,7,8-tetrahydrofolate + NADP(+) = (6R)-5,10-methenyltetrahydrofolate + NADPH</text>
        <dbReference type="Rhea" id="RHEA:22812"/>
        <dbReference type="ChEBI" id="CHEBI:15636"/>
        <dbReference type="ChEBI" id="CHEBI:57455"/>
        <dbReference type="ChEBI" id="CHEBI:57783"/>
        <dbReference type="ChEBI" id="CHEBI:58349"/>
        <dbReference type="EC" id="1.5.1.5"/>
    </reaction>
</comment>
<comment type="catalytic activity">
    <reaction evidence="11">
        <text>(6R)-5,10-methenyltetrahydrofolate + H2O = (6R)-10-formyltetrahydrofolate + H(+)</text>
        <dbReference type="Rhea" id="RHEA:23700"/>
        <dbReference type="ChEBI" id="CHEBI:15377"/>
        <dbReference type="ChEBI" id="CHEBI:15378"/>
        <dbReference type="ChEBI" id="CHEBI:57455"/>
        <dbReference type="ChEBI" id="CHEBI:195366"/>
        <dbReference type="EC" id="3.5.4.9"/>
    </reaction>
</comment>
<keyword evidence="10 11" id="KW-0511">Multifunctional enzyme</keyword>
<evidence type="ECO:0000256" key="4">
    <source>
        <dbReference type="ARBA" id="ARBA00022755"/>
    </source>
</evidence>
<keyword evidence="5 11" id="KW-0378">Hydrolase</keyword>
<dbReference type="EC" id="1.5.1.5" evidence="11"/>
<keyword evidence="9 11" id="KW-0486">Methionine biosynthesis</keyword>
<evidence type="ECO:0000256" key="5">
    <source>
        <dbReference type="ARBA" id="ARBA00022801"/>
    </source>
</evidence>
<comment type="similarity">
    <text evidence="11">Belongs to the tetrahydrofolate dehydrogenase/cyclohydrolase family.</text>
</comment>
<dbReference type="InterPro" id="IPR020631">
    <property type="entry name" value="THF_DH/CycHdrlase_NAD-bd_dom"/>
</dbReference>
<dbReference type="InterPro" id="IPR036291">
    <property type="entry name" value="NAD(P)-bd_dom_sf"/>
</dbReference>
<keyword evidence="15" id="KW-1185">Reference proteome</keyword>
<comment type="caution">
    <text evidence="14">The sequence shown here is derived from an EMBL/GenBank/DDBJ whole genome shotgun (WGS) entry which is preliminary data.</text>
</comment>
<gene>
    <name evidence="11" type="primary">folD</name>
    <name evidence="14" type="ORF">J2S36_000177</name>
</gene>
<dbReference type="CDD" id="cd01080">
    <property type="entry name" value="NAD_bind_m-THF_DH_Cyclohyd"/>
    <property type="match status" value="1"/>
</dbReference>
<keyword evidence="7 11" id="KW-0560">Oxidoreductase</keyword>
<dbReference type="InterPro" id="IPR046346">
    <property type="entry name" value="Aminoacid_DH-like_N_sf"/>
</dbReference>
<organism evidence="14 15">
    <name type="scientific">Arcanobacterium hippocoleae</name>
    <dbReference type="NCBI Taxonomy" id="149017"/>
    <lineage>
        <taxon>Bacteria</taxon>
        <taxon>Bacillati</taxon>
        <taxon>Actinomycetota</taxon>
        <taxon>Actinomycetes</taxon>
        <taxon>Actinomycetales</taxon>
        <taxon>Actinomycetaceae</taxon>
        <taxon>Arcanobacterium</taxon>
    </lineage>
</organism>
<feature type="domain" description="Tetrahydrofolate dehydrogenase/cyclohydrolase catalytic" evidence="12">
    <location>
        <begin position="6"/>
        <end position="120"/>
    </location>
</feature>
<dbReference type="Pfam" id="PF00763">
    <property type="entry name" value="THF_DHG_CYH"/>
    <property type="match status" value="1"/>
</dbReference>
<dbReference type="SUPFAM" id="SSF51735">
    <property type="entry name" value="NAD(P)-binding Rossmann-fold domains"/>
    <property type="match status" value="1"/>
</dbReference>
<dbReference type="GO" id="GO:0004477">
    <property type="term" value="F:methenyltetrahydrofolate cyclohydrolase activity"/>
    <property type="evidence" value="ECO:0007669"/>
    <property type="project" value="UniProtKB-EC"/>
</dbReference>
<dbReference type="NCBIfam" id="NF010789">
    <property type="entry name" value="PRK14193.1"/>
    <property type="match status" value="1"/>
</dbReference>
<accession>A0ABU1SZS9</accession>
<comment type="function">
    <text evidence="11">Catalyzes the oxidation of 5,10-methylenetetrahydrofolate to 5,10-methenyltetrahydrofolate and then the hydrolysis of 5,10-methenyltetrahydrofolate to 10-formyltetrahydrofolate.</text>
</comment>
<evidence type="ECO:0000256" key="3">
    <source>
        <dbReference type="ARBA" id="ARBA00022605"/>
    </source>
</evidence>
<keyword evidence="6 11" id="KW-0521">NADP</keyword>
<evidence type="ECO:0000259" key="12">
    <source>
        <dbReference type="Pfam" id="PF00763"/>
    </source>
</evidence>
<evidence type="ECO:0000256" key="6">
    <source>
        <dbReference type="ARBA" id="ARBA00022857"/>
    </source>
</evidence>